<dbReference type="GeneID" id="87815059"/>
<protein>
    <submittedName>
        <fullName evidence="6">Yippee-like protein</fullName>
    </submittedName>
</protein>
<dbReference type="InterPro" id="IPR004910">
    <property type="entry name" value="Yippee/Mis18/Cereblon"/>
</dbReference>
<dbReference type="RefSeq" id="XP_062633360.1">
    <property type="nucleotide sequence ID" value="XM_062778446.1"/>
</dbReference>
<evidence type="ECO:0000313" key="7">
    <source>
        <dbReference type="Proteomes" id="UP001302676"/>
    </source>
</evidence>
<dbReference type="PROSITE" id="PS51792">
    <property type="entry name" value="YIPPEE"/>
    <property type="match status" value="1"/>
</dbReference>
<keyword evidence="3" id="KW-0862">Zinc</keyword>
<feature type="compositionally biased region" description="Low complexity" evidence="4">
    <location>
        <begin position="57"/>
        <end position="92"/>
    </location>
</feature>
<dbReference type="AlphaFoldDB" id="A0AAN6ZJL5"/>
<dbReference type="EMBL" id="MU853643">
    <property type="protein sequence ID" value="KAK4139989.1"/>
    <property type="molecule type" value="Genomic_DNA"/>
</dbReference>
<evidence type="ECO:0000256" key="2">
    <source>
        <dbReference type="ARBA" id="ARBA00022723"/>
    </source>
</evidence>
<dbReference type="Pfam" id="PF03226">
    <property type="entry name" value="Yippee-Mis18"/>
    <property type="match status" value="1"/>
</dbReference>
<name>A0AAN6ZJL5_9PEZI</name>
<feature type="region of interest" description="Disordered" evidence="4">
    <location>
        <begin position="1"/>
        <end position="107"/>
    </location>
</feature>
<organism evidence="6 7">
    <name type="scientific">Dichotomopilus funicola</name>
    <dbReference type="NCBI Taxonomy" id="1934379"/>
    <lineage>
        <taxon>Eukaryota</taxon>
        <taxon>Fungi</taxon>
        <taxon>Dikarya</taxon>
        <taxon>Ascomycota</taxon>
        <taxon>Pezizomycotina</taxon>
        <taxon>Sordariomycetes</taxon>
        <taxon>Sordariomycetidae</taxon>
        <taxon>Sordariales</taxon>
        <taxon>Chaetomiaceae</taxon>
        <taxon>Dichotomopilus</taxon>
    </lineage>
</organism>
<reference evidence="6" key="2">
    <citation type="submission" date="2023-05" db="EMBL/GenBank/DDBJ databases">
        <authorList>
            <consortium name="Lawrence Berkeley National Laboratory"/>
            <person name="Steindorff A."/>
            <person name="Hensen N."/>
            <person name="Bonometti L."/>
            <person name="Westerberg I."/>
            <person name="Brannstrom I.O."/>
            <person name="Guillou S."/>
            <person name="Cros-Aarteil S."/>
            <person name="Calhoun S."/>
            <person name="Haridas S."/>
            <person name="Kuo A."/>
            <person name="Mondo S."/>
            <person name="Pangilinan J."/>
            <person name="Riley R."/>
            <person name="Labutti K."/>
            <person name="Andreopoulos B."/>
            <person name="Lipzen A."/>
            <person name="Chen C."/>
            <person name="Yanf M."/>
            <person name="Daum C."/>
            <person name="Ng V."/>
            <person name="Clum A."/>
            <person name="Ohm R."/>
            <person name="Martin F."/>
            <person name="Silar P."/>
            <person name="Natvig D."/>
            <person name="Lalanne C."/>
            <person name="Gautier V."/>
            <person name="Ament-Velasquez S.L."/>
            <person name="Kruys A."/>
            <person name="Hutchinson M.I."/>
            <person name="Powell A.J."/>
            <person name="Barry K."/>
            <person name="Miller A.N."/>
            <person name="Grigoriev I.V."/>
            <person name="Debuchy R."/>
            <person name="Gladieux P."/>
            <person name="Thoren M.H."/>
            <person name="Johannesson H."/>
        </authorList>
    </citation>
    <scope>NUCLEOTIDE SEQUENCE</scope>
    <source>
        <strain evidence="6">CBS 141.50</strain>
    </source>
</reference>
<dbReference type="InterPro" id="IPR034751">
    <property type="entry name" value="Yippee"/>
</dbReference>
<gene>
    <name evidence="6" type="ORF">C8A04DRAFT_15332</name>
</gene>
<dbReference type="InterPro" id="IPR039058">
    <property type="entry name" value="Yippee_fam"/>
</dbReference>
<feature type="compositionally biased region" description="Pro residues" evidence="4">
    <location>
        <begin position="19"/>
        <end position="29"/>
    </location>
</feature>
<sequence length="313" mass="34287">MDAIIPVTLRRARTTTSPAPTPAPVPKPTFPLYLLPSLRIPFTRRRRSNANPDLPQDGPSSCTSSGTSPSDTVPSLSASPTSPVSSAPDTPSLSTAPDHPRSGSRRLSHIRHDTLRCRGCATDVAFHAQIISKCFQGRYGRAYLVAPPAILPTPTCPTIPATHGPDKDPNAPRDLINTRLGPAEKRQLITGPHTVADVTCAVCRANIGWKYIDAWEPAQRYKIGKYILETKRVVQVKGWEDLELEGERGGDWRPRERGEEEGGDEGLVVFDLEDEDECDDMFAGVWDASVVARRRQMRAGGLKSWRHDASALI</sequence>
<comment type="caution">
    <text evidence="6">The sequence shown here is derived from an EMBL/GenBank/DDBJ whole genome shotgun (WGS) entry which is preliminary data.</text>
</comment>
<evidence type="ECO:0000313" key="6">
    <source>
        <dbReference type="EMBL" id="KAK4139989.1"/>
    </source>
</evidence>
<evidence type="ECO:0000259" key="5">
    <source>
        <dbReference type="PROSITE" id="PS51792"/>
    </source>
</evidence>
<evidence type="ECO:0000256" key="4">
    <source>
        <dbReference type="SAM" id="MobiDB-lite"/>
    </source>
</evidence>
<reference evidence="6" key="1">
    <citation type="journal article" date="2023" name="Mol. Phylogenet. Evol.">
        <title>Genome-scale phylogeny and comparative genomics of the fungal order Sordariales.</title>
        <authorList>
            <person name="Hensen N."/>
            <person name="Bonometti L."/>
            <person name="Westerberg I."/>
            <person name="Brannstrom I.O."/>
            <person name="Guillou S."/>
            <person name="Cros-Aarteil S."/>
            <person name="Calhoun S."/>
            <person name="Haridas S."/>
            <person name="Kuo A."/>
            <person name="Mondo S."/>
            <person name="Pangilinan J."/>
            <person name="Riley R."/>
            <person name="LaButti K."/>
            <person name="Andreopoulos B."/>
            <person name="Lipzen A."/>
            <person name="Chen C."/>
            <person name="Yan M."/>
            <person name="Daum C."/>
            <person name="Ng V."/>
            <person name="Clum A."/>
            <person name="Steindorff A."/>
            <person name="Ohm R.A."/>
            <person name="Martin F."/>
            <person name="Silar P."/>
            <person name="Natvig D.O."/>
            <person name="Lalanne C."/>
            <person name="Gautier V."/>
            <person name="Ament-Velasquez S.L."/>
            <person name="Kruys A."/>
            <person name="Hutchinson M.I."/>
            <person name="Powell A.J."/>
            <person name="Barry K."/>
            <person name="Miller A.N."/>
            <person name="Grigoriev I.V."/>
            <person name="Debuchy R."/>
            <person name="Gladieux P."/>
            <person name="Hiltunen Thoren M."/>
            <person name="Johannesson H."/>
        </authorList>
    </citation>
    <scope>NUCLEOTIDE SEQUENCE</scope>
    <source>
        <strain evidence="6">CBS 141.50</strain>
    </source>
</reference>
<keyword evidence="7" id="KW-1185">Reference proteome</keyword>
<comment type="similarity">
    <text evidence="1">Belongs to the yippee family.</text>
</comment>
<proteinExistence type="inferred from homology"/>
<feature type="domain" description="Yippee" evidence="5">
    <location>
        <begin position="113"/>
        <end position="237"/>
    </location>
</feature>
<evidence type="ECO:0000256" key="3">
    <source>
        <dbReference type="ARBA" id="ARBA00022833"/>
    </source>
</evidence>
<evidence type="ECO:0000256" key="1">
    <source>
        <dbReference type="ARBA" id="ARBA00005613"/>
    </source>
</evidence>
<dbReference type="PANTHER" id="PTHR13848">
    <property type="entry name" value="PROTEIN YIPPEE-LIKE CG15309-RELATED"/>
    <property type="match status" value="1"/>
</dbReference>
<accession>A0AAN6ZJL5</accession>
<dbReference type="GO" id="GO:0046872">
    <property type="term" value="F:metal ion binding"/>
    <property type="evidence" value="ECO:0007669"/>
    <property type="project" value="UniProtKB-KW"/>
</dbReference>
<keyword evidence="2" id="KW-0479">Metal-binding</keyword>
<dbReference type="Proteomes" id="UP001302676">
    <property type="component" value="Unassembled WGS sequence"/>
</dbReference>